<evidence type="ECO:0000313" key="3">
    <source>
        <dbReference type="EMBL" id="MEE2025188.1"/>
    </source>
</evidence>
<organism evidence="3 4">
    <name type="scientific">Alkalimonas mucilaginosa</name>
    <dbReference type="NCBI Taxonomy" id="3057676"/>
    <lineage>
        <taxon>Bacteria</taxon>
        <taxon>Pseudomonadati</taxon>
        <taxon>Pseudomonadota</taxon>
        <taxon>Gammaproteobacteria</taxon>
        <taxon>Alkalimonas</taxon>
    </lineage>
</organism>
<dbReference type="RefSeq" id="WP_330088508.1">
    <property type="nucleotide sequence ID" value="NZ_JAUGZK010000010.1"/>
</dbReference>
<feature type="region of interest" description="Disordered" evidence="1">
    <location>
        <begin position="32"/>
        <end position="71"/>
    </location>
</feature>
<dbReference type="Proteomes" id="UP001339167">
    <property type="component" value="Unassembled WGS sequence"/>
</dbReference>
<gene>
    <name evidence="3" type="ORF">QWF21_13125</name>
</gene>
<keyword evidence="2" id="KW-1133">Transmembrane helix</keyword>
<feature type="transmembrane region" description="Helical" evidence="2">
    <location>
        <begin position="6"/>
        <end position="23"/>
    </location>
</feature>
<reference evidence="3 4" key="1">
    <citation type="submission" date="2023-06" db="EMBL/GenBank/DDBJ databases">
        <title>Alkalimonas sp., MEB004 an alkaliphilic bacterium isolated from Lonar Lake, India.</title>
        <authorList>
            <person name="Joshi A."/>
            <person name="Thite S."/>
        </authorList>
    </citation>
    <scope>NUCLEOTIDE SEQUENCE [LARGE SCALE GENOMIC DNA]</scope>
    <source>
        <strain evidence="3 4">MEB004</strain>
    </source>
</reference>
<feature type="compositionally biased region" description="Basic and acidic residues" evidence="1">
    <location>
        <begin position="39"/>
        <end position="48"/>
    </location>
</feature>
<protein>
    <submittedName>
        <fullName evidence="3">DUF2897 family protein</fullName>
    </submittedName>
</protein>
<evidence type="ECO:0000256" key="2">
    <source>
        <dbReference type="SAM" id="Phobius"/>
    </source>
</evidence>
<keyword evidence="4" id="KW-1185">Reference proteome</keyword>
<evidence type="ECO:0000313" key="4">
    <source>
        <dbReference type="Proteomes" id="UP001339167"/>
    </source>
</evidence>
<feature type="compositionally biased region" description="Polar residues" evidence="1">
    <location>
        <begin position="56"/>
        <end position="71"/>
    </location>
</feature>
<accession>A0ABU7JIM3</accession>
<sequence>MNWALFTALVLAFGVILGNLMLLRHLDKLSGAKTTKPTAKPDENKSLTDKQGPLSAKNQGQASETTKPGPE</sequence>
<keyword evidence="2" id="KW-0812">Transmembrane</keyword>
<dbReference type="EMBL" id="JAUGZK010000010">
    <property type="protein sequence ID" value="MEE2025188.1"/>
    <property type="molecule type" value="Genomic_DNA"/>
</dbReference>
<keyword evidence="2" id="KW-0472">Membrane</keyword>
<dbReference type="InterPro" id="IPR021550">
    <property type="entry name" value="DUF2897"/>
</dbReference>
<name>A0ABU7JIM3_9GAMM</name>
<comment type="caution">
    <text evidence="3">The sequence shown here is derived from an EMBL/GenBank/DDBJ whole genome shotgun (WGS) entry which is preliminary data.</text>
</comment>
<dbReference type="Pfam" id="PF11446">
    <property type="entry name" value="DUF2897"/>
    <property type="match status" value="1"/>
</dbReference>
<evidence type="ECO:0000256" key="1">
    <source>
        <dbReference type="SAM" id="MobiDB-lite"/>
    </source>
</evidence>
<proteinExistence type="predicted"/>